<accession>A0A6H0DX26</accession>
<reference evidence="1" key="1">
    <citation type="submission" date="2020-04" db="EMBL/GenBank/DDBJ databases">
        <title>Nitratireductor sp. nov. isolated from mangrove soil.</title>
        <authorList>
            <person name="Ye Y."/>
        </authorList>
    </citation>
    <scope>NUCLEOTIDE SEQUENCE</scope>
    <source>
        <strain evidence="1">SY7</strain>
    </source>
</reference>
<evidence type="ECO:0000313" key="1">
    <source>
        <dbReference type="EMBL" id="QIS94620.1"/>
    </source>
</evidence>
<protein>
    <submittedName>
        <fullName evidence="1">Uncharacterized protein</fullName>
    </submittedName>
</protein>
<evidence type="ECO:0000313" key="2">
    <source>
        <dbReference type="Proteomes" id="UP000321389"/>
    </source>
</evidence>
<dbReference type="AlphaFoldDB" id="A0A6H0DX26"/>
<organism evidence="1 2">
    <name type="scientific">Nitratireductor mangrovi</name>
    <dbReference type="NCBI Taxonomy" id="2599600"/>
    <lineage>
        <taxon>Bacteria</taxon>
        <taxon>Pseudomonadati</taxon>
        <taxon>Pseudomonadota</taxon>
        <taxon>Alphaproteobacteria</taxon>
        <taxon>Hyphomicrobiales</taxon>
        <taxon>Phyllobacteriaceae</taxon>
        <taxon>Nitratireductor</taxon>
    </lineage>
</organism>
<dbReference type="RefSeq" id="WP_167812738.1">
    <property type="nucleotide sequence ID" value="NZ_CP042301.2"/>
</dbReference>
<sequence>MKITQKLLTAARRMTIRRLDKVYRVKRVTWRDVVGRRGQSLRSLCGRPE</sequence>
<name>A0A6H0DX26_9HYPH</name>
<keyword evidence="2" id="KW-1185">Reference proteome</keyword>
<dbReference type="KEGG" id="niy:FQ775_23730"/>
<dbReference type="EMBL" id="CP042301">
    <property type="protein sequence ID" value="QIS94620.1"/>
    <property type="molecule type" value="Genomic_DNA"/>
</dbReference>
<proteinExistence type="predicted"/>
<dbReference type="Proteomes" id="UP000321389">
    <property type="component" value="Chromosome"/>
</dbReference>
<gene>
    <name evidence="1" type="ORF">FQ775_23730</name>
</gene>